<organism evidence="3 4">
    <name type="scientific">Brachybacterium nesterenkovii</name>
    <dbReference type="NCBI Taxonomy" id="47847"/>
    <lineage>
        <taxon>Bacteria</taxon>
        <taxon>Bacillati</taxon>
        <taxon>Actinomycetota</taxon>
        <taxon>Actinomycetes</taxon>
        <taxon>Micrococcales</taxon>
        <taxon>Dermabacteraceae</taxon>
        <taxon>Brachybacterium</taxon>
    </lineage>
</organism>
<proteinExistence type="predicted"/>
<accession>A0A1X6X1N4</accession>
<sequence>MSKGITTMSYAPPPQFSGYPQPGSPQGVYGYGYAPPPPRRGMIRIVLGILGLLGSILVLLVLLLISGIIGRVRSGRGR</sequence>
<feature type="region of interest" description="Disordered" evidence="1">
    <location>
        <begin position="1"/>
        <end position="22"/>
    </location>
</feature>
<gene>
    <name evidence="3" type="ORF">FM110_08105</name>
</gene>
<evidence type="ECO:0000256" key="1">
    <source>
        <dbReference type="SAM" id="MobiDB-lite"/>
    </source>
</evidence>
<keyword evidence="2" id="KW-1133">Transmembrane helix</keyword>
<dbReference type="EMBL" id="FWFG01000068">
    <property type="protein sequence ID" value="SLM92389.1"/>
    <property type="molecule type" value="Genomic_DNA"/>
</dbReference>
<keyword evidence="2" id="KW-0472">Membrane</keyword>
<evidence type="ECO:0000313" key="4">
    <source>
        <dbReference type="Proteomes" id="UP000195981"/>
    </source>
</evidence>
<feature type="transmembrane region" description="Helical" evidence="2">
    <location>
        <begin position="45"/>
        <end position="69"/>
    </location>
</feature>
<evidence type="ECO:0000313" key="3">
    <source>
        <dbReference type="EMBL" id="SLM92389.1"/>
    </source>
</evidence>
<dbReference type="AlphaFoldDB" id="A0A1X6X1N4"/>
<name>A0A1X6X1N4_9MICO</name>
<keyword evidence="2" id="KW-0812">Transmembrane</keyword>
<dbReference type="Proteomes" id="UP000195981">
    <property type="component" value="Unassembled WGS sequence"/>
</dbReference>
<reference evidence="3 4" key="1">
    <citation type="submission" date="2017-02" db="EMBL/GenBank/DDBJ databases">
        <authorList>
            <person name="Peterson S.W."/>
        </authorList>
    </citation>
    <scope>NUCLEOTIDE SEQUENCE [LARGE SCALE GENOMIC DNA]</scope>
    <source>
        <strain evidence="3 4">CIP104813</strain>
    </source>
</reference>
<keyword evidence="4" id="KW-1185">Reference proteome</keyword>
<protein>
    <submittedName>
        <fullName evidence="3">Uncharacterized protein</fullName>
    </submittedName>
</protein>
<evidence type="ECO:0000256" key="2">
    <source>
        <dbReference type="SAM" id="Phobius"/>
    </source>
</evidence>